<evidence type="ECO:0000313" key="2">
    <source>
        <dbReference type="EMBL" id="NGN69071.1"/>
    </source>
</evidence>
<keyword evidence="3" id="KW-1185">Reference proteome</keyword>
<organism evidence="2 3">
    <name type="scientific">Streptomyces coryli</name>
    <dbReference type="NCBI Taxonomy" id="1128680"/>
    <lineage>
        <taxon>Bacteria</taxon>
        <taxon>Bacillati</taxon>
        <taxon>Actinomycetota</taxon>
        <taxon>Actinomycetes</taxon>
        <taxon>Kitasatosporales</taxon>
        <taxon>Streptomycetaceae</taxon>
        <taxon>Streptomyces</taxon>
    </lineage>
</organism>
<name>A0A6G4UCZ3_9ACTN</name>
<feature type="transmembrane region" description="Helical" evidence="1">
    <location>
        <begin position="6"/>
        <end position="24"/>
    </location>
</feature>
<gene>
    <name evidence="2" type="ORF">G5C51_34935</name>
</gene>
<keyword evidence="1" id="KW-0472">Membrane</keyword>
<dbReference type="RefSeq" id="WP_165243673.1">
    <property type="nucleotide sequence ID" value="NZ_JAAKZV010000256.1"/>
</dbReference>
<dbReference type="EMBL" id="JAAKZV010000256">
    <property type="protein sequence ID" value="NGN69071.1"/>
    <property type="molecule type" value="Genomic_DNA"/>
</dbReference>
<feature type="transmembrane region" description="Helical" evidence="1">
    <location>
        <begin position="183"/>
        <end position="204"/>
    </location>
</feature>
<dbReference type="InterPro" id="IPR025333">
    <property type="entry name" value="DUF4239"/>
</dbReference>
<feature type="transmembrane region" description="Helical" evidence="1">
    <location>
        <begin position="44"/>
        <end position="65"/>
    </location>
</feature>
<keyword evidence="1" id="KW-1133">Transmembrane helix</keyword>
<accession>A0A6G4UCZ3</accession>
<feature type="transmembrane region" description="Helical" evidence="1">
    <location>
        <begin position="211"/>
        <end position="231"/>
    </location>
</feature>
<reference evidence="2 3" key="1">
    <citation type="submission" date="2020-02" db="EMBL/GenBank/DDBJ databases">
        <title>Whole-genome analyses of novel actinobacteria.</title>
        <authorList>
            <person name="Sahin N."/>
        </authorList>
    </citation>
    <scope>NUCLEOTIDE SEQUENCE [LARGE SCALE GENOMIC DNA]</scope>
    <source>
        <strain evidence="2 3">A7024</strain>
    </source>
</reference>
<protein>
    <submittedName>
        <fullName evidence="2">DUF4239 domain-containing protein</fullName>
    </submittedName>
</protein>
<sequence length="256" mass="27574">MSDWLKLLVAMAAATGVVVLIAVIRDRRRPEDEDPDETPDVIEYMTMMVGVVYAIVLGLAIAGVWESRGAAQETVQREAFALHEVSERAAAYPAGQRDAVRASIDAYVDYAVNKEWKPAIAEGGGLTPRGDRLMADVRKQVDAFEPKTESQNRAAYALADQAAQAAQARQERGLGTDPTMPPVVWVGLIIGAVVSIGMVFALQIQRSARELVLAGLFSALMAFLLFLVWAWNTPYGGASDAGTMTEPFTTLFPGSG</sequence>
<evidence type="ECO:0000313" key="3">
    <source>
        <dbReference type="Proteomes" id="UP000481583"/>
    </source>
</evidence>
<proteinExistence type="predicted"/>
<evidence type="ECO:0000256" key="1">
    <source>
        <dbReference type="SAM" id="Phobius"/>
    </source>
</evidence>
<keyword evidence="1" id="KW-0812">Transmembrane</keyword>
<dbReference type="Pfam" id="PF14023">
    <property type="entry name" value="Bestrophin-like"/>
    <property type="match status" value="1"/>
</dbReference>
<dbReference type="Proteomes" id="UP000481583">
    <property type="component" value="Unassembled WGS sequence"/>
</dbReference>
<dbReference type="AlphaFoldDB" id="A0A6G4UCZ3"/>
<comment type="caution">
    <text evidence="2">The sequence shown here is derived from an EMBL/GenBank/DDBJ whole genome shotgun (WGS) entry which is preliminary data.</text>
</comment>